<dbReference type="Pfam" id="PF09842">
    <property type="entry name" value="DUF2069"/>
    <property type="match status" value="1"/>
</dbReference>
<comment type="caution">
    <text evidence="2">The sequence shown here is derived from an EMBL/GenBank/DDBJ whole genome shotgun (WGS) entry which is preliminary data.</text>
</comment>
<evidence type="ECO:0000313" key="3">
    <source>
        <dbReference type="EMBL" id="PWD94077.1"/>
    </source>
</evidence>
<sequence length="143" mass="16383">MLHFCVTPLNLTHPILLNLNKELYSNMRPIVSISRISALASYLALFFFTIFCIVTNAIYPEQPRIFLIIGLLMPLVFPARGLLRAKRFTHAWTSFLSLFYLIAATDIWVSGYPGIGSIYFLLTIILFVSSILYARYSPLPFRE</sequence>
<name>A0A2U2ASG2_9GAMM</name>
<keyword evidence="5" id="KW-1185">Reference proteome</keyword>
<dbReference type="EMBL" id="QEWW01000002">
    <property type="protein sequence ID" value="PWD87107.1"/>
    <property type="molecule type" value="Genomic_DNA"/>
</dbReference>
<feature type="transmembrane region" description="Helical" evidence="1">
    <location>
        <begin position="90"/>
        <end position="109"/>
    </location>
</feature>
<reference evidence="4 5" key="2">
    <citation type="submission" date="2018-05" db="EMBL/GenBank/DDBJ databases">
        <title>Ignatzschineria dubaiensis sp. nov., isolated from necrotic foot tissues of dromedaries (Camelus dromedarius) and associated maggots in Dubai, United Arab Emirates.</title>
        <authorList>
            <person name="Tsang C.C."/>
            <person name="Tang J.Y.M."/>
            <person name="Fong J.Y.H."/>
            <person name="Kinne J."/>
            <person name="Lee H.H."/>
            <person name="Joseph M."/>
            <person name="Jose S."/>
            <person name="Schuster R.K."/>
            <person name="Tang Y."/>
            <person name="Sivakumar S."/>
            <person name="Chen J.H.K."/>
            <person name="Teng J.L.L."/>
            <person name="Lau S.K.P."/>
            <person name="Wernery U."/>
            <person name="Woo P.C.Y."/>
        </authorList>
    </citation>
    <scope>NUCLEOTIDE SEQUENCE [LARGE SCALE GENOMIC DNA]</scope>
    <source>
        <strain evidence="4">UAE-HKU57</strain>
        <strain evidence="5">UAE-HKU58</strain>
    </source>
</reference>
<feature type="transmembrane region" description="Helical" evidence="1">
    <location>
        <begin position="36"/>
        <end position="59"/>
    </location>
</feature>
<reference evidence="2" key="1">
    <citation type="journal article" date="2018" name="Genome Announc.">
        <title>Ignatzschineria cameli sp. nov., isolated from necrotic foot tissue of dromedaries (Camelus dromedarius) and associated maggots (Wohlfahrtia species) in Dubai.</title>
        <authorList>
            <person name="Tsang C.C."/>
            <person name="Tang J.Y."/>
            <person name="Fong J.Y."/>
            <person name="Kinne J."/>
            <person name="Lee H.H."/>
            <person name="Joseph M."/>
            <person name="Jose S."/>
            <person name="Schuster R.K."/>
            <person name="Tang Y."/>
            <person name="Sivakumar S."/>
            <person name="Chen J.H."/>
            <person name="Teng J.L."/>
            <person name="Lau S.K."/>
            <person name="Wernery U."/>
            <person name="Woo P.C."/>
        </authorList>
    </citation>
    <scope>NUCLEOTIDE SEQUENCE</scope>
    <source>
        <strain evidence="2">UAE-HKU57</strain>
        <strain evidence="3">UAE-HKU58</strain>
    </source>
</reference>
<feature type="transmembrane region" description="Helical" evidence="1">
    <location>
        <begin position="65"/>
        <end position="83"/>
    </location>
</feature>
<accession>A0A2U2ASG2</accession>
<evidence type="ECO:0000313" key="5">
    <source>
        <dbReference type="Proteomes" id="UP000245217"/>
    </source>
</evidence>
<keyword evidence="1" id="KW-0472">Membrane</keyword>
<gene>
    <name evidence="2" type="ORF">DC077_04690</name>
    <name evidence="3" type="ORF">DC078_00560</name>
</gene>
<evidence type="ECO:0000313" key="2">
    <source>
        <dbReference type="EMBL" id="PWD87107.1"/>
    </source>
</evidence>
<dbReference type="Proteomes" id="UP000245217">
    <property type="component" value="Unassembled WGS sequence"/>
</dbReference>
<dbReference type="EMBL" id="QEWV01000001">
    <property type="protein sequence ID" value="PWD94077.1"/>
    <property type="molecule type" value="Genomic_DNA"/>
</dbReference>
<dbReference type="Proteomes" id="UP000245059">
    <property type="component" value="Unassembled WGS sequence"/>
</dbReference>
<protein>
    <submittedName>
        <fullName evidence="2">DUF2069 domain-containing protein</fullName>
    </submittedName>
</protein>
<dbReference type="AlphaFoldDB" id="A0A2U2ASG2"/>
<evidence type="ECO:0000313" key="4">
    <source>
        <dbReference type="Proteomes" id="UP000245059"/>
    </source>
</evidence>
<feature type="transmembrane region" description="Helical" evidence="1">
    <location>
        <begin position="115"/>
        <end position="134"/>
    </location>
</feature>
<dbReference type="InterPro" id="IPR018643">
    <property type="entry name" value="DUF2069_membrane"/>
</dbReference>
<keyword evidence="1" id="KW-0812">Transmembrane</keyword>
<proteinExistence type="predicted"/>
<organism evidence="2 4">
    <name type="scientific">Ignatzschineria cameli</name>
    <dbReference type="NCBI Taxonomy" id="2182793"/>
    <lineage>
        <taxon>Bacteria</taxon>
        <taxon>Pseudomonadati</taxon>
        <taxon>Pseudomonadota</taxon>
        <taxon>Gammaproteobacteria</taxon>
        <taxon>Cardiobacteriales</taxon>
        <taxon>Ignatzschineriaceae</taxon>
        <taxon>Ignatzschineria</taxon>
    </lineage>
</organism>
<evidence type="ECO:0000256" key="1">
    <source>
        <dbReference type="SAM" id="Phobius"/>
    </source>
</evidence>
<keyword evidence="1" id="KW-1133">Transmembrane helix</keyword>